<sequence length="280" mass="30242">MLRTTKLPFPSPLFLVLVTSVVLSNFTALPGTAFAQHLISMMRPAEGQFIVDRASLLKQADYETVERLADNLLKSRAAPLIVVTISTMAEVGGEGMSIDMFARTLFDQWGIGPKTVANENWNRGMLLVVAHDDRKARIELGAGWGRSHDKDAQQIMDELMLPHFRQGDYSSGILAGVEGLDAMARDLKLPSKSITSRPIKASDLWIAGGVIGLAIFSVVSLVRRGTNGWAWIFWGFVFTVVVMVMFKSRSSRRSGYSGGSYGGSSFGGGFSGGGGASGSW</sequence>
<dbReference type="Proteomes" id="UP000094828">
    <property type="component" value="Unassembled WGS sequence"/>
</dbReference>
<dbReference type="PANTHER" id="PTHR30373">
    <property type="entry name" value="UPF0603 PROTEIN YGCG"/>
    <property type="match status" value="1"/>
</dbReference>
<dbReference type="Pfam" id="PF04536">
    <property type="entry name" value="TPM_phosphatase"/>
    <property type="match status" value="1"/>
</dbReference>
<dbReference type="OrthoDB" id="9810918at2"/>
<dbReference type="Gene3D" id="3.10.310.50">
    <property type="match status" value="1"/>
</dbReference>
<keyword evidence="4" id="KW-1185">Reference proteome</keyword>
<dbReference type="STRING" id="1841610.A6X21_19185"/>
<dbReference type="RefSeq" id="WP_068847018.1">
    <property type="nucleotide sequence ID" value="NZ_LYDR01000063.1"/>
</dbReference>
<evidence type="ECO:0000259" key="2">
    <source>
        <dbReference type="Pfam" id="PF04536"/>
    </source>
</evidence>
<dbReference type="InterPro" id="IPR007621">
    <property type="entry name" value="TPM_dom"/>
</dbReference>
<gene>
    <name evidence="3" type="ORF">A6X21_19185</name>
</gene>
<evidence type="ECO:0000256" key="1">
    <source>
        <dbReference type="SAM" id="Phobius"/>
    </source>
</evidence>
<comment type="caution">
    <text evidence="3">The sequence shown here is derived from an EMBL/GenBank/DDBJ whole genome shotgun (WGS) entry which is preliminary data.</text>
</comment>
<name>A0A1C3EGY7_9PLAN</name>
<dbReference type="PANTHER" id="PTHR30373:SF2">
    <property type="entry name" value="UPF0603 PROTEIN YGCG"/>
    <property type="match status" value="1"/>
</dbReference>
<accession>A0A1C3EGY7</accession>
<proteinExistence type="predicted"/>
<evidence type="ECO:0000313" key="3">
    <source>
        <dbReference type="EMBL" id="ODA32501.1"/>
    </source>
</evidence>
<feature type="transmembrane region" description="Helical" evidence="1">
    <location>
        <begin position="228"/>
        <end position="246"/>
    </location>
</feature>
<keyword evidence="1" id="KW-1133">Transmembrane helix</keyword>
<keyword evidence="1" id="KW-0812">Transmembrane</keyword>
<organism evidence="3 4">
    <name type="scientific">Planctopirus hydrillae</name>
    <dbReference type="NCBI Taxonomy" id="1841610"/>
    <lineage>
        <taxon>Bacteria</taxon>
        <taxon>Pseudomonadati</taxon>
        <taxon>Planctomycetota</taxon>
        <taxon>Planctomycetia</taxon>
        <taxon>Planctomycetales</taxon>
        <taxon>Planctomycetaceae</taxon>
        <taxon>Planctopirus</taxon>
    </lineage>
</organism>
<keyword evidence="1" id="KW-0472">Membrane</keyword>
<dbReference type="EMBL" id="LYDR01000063">
    <property type="protein sequence ID" value="ODA32501.1"/>
    <property type="molecule type" value="Genomic_DNA"/>
</dbReference>
<evidence type="ECO:0000313" key="4">
    <source>
        <dbReference type="Proteomes" id="UP000094828"/>
    </source>
</evidence>
<protein>
    <recommendedName>
        <fullName evidence="2">TPM domain-containing protein</fullName>
    </recommendedName>
</protein>
<reference evidence="3 4" key="1">
    <citation type="submission" date="2016-05" db="EMBL/GenBank/DDBJ databases">
        <title>Genomic and physiological characterization of Planctopirus sp. isolated from fresh water lake.</title>
        <authorList>
            <person name="Subhash Y."/>
            <person name="Ramana C."/>
        </authorList>
    </citation>
    <scope>NUCLEOTIDE SEQUENCE [LARGE SCALE GENOMIC DNA]</scope>
    <source>
        <strain evidence="3 4">JC280</strain>
    </source>
</reference>
<feature type="domain" description="TPM" evidence="2">
    <location>
        <begin position="50"/>
        <end position="182"/>
    </location>
</feature>
<feature type="transmembrane region" description="Helical" evidence="1">
    <location>
        <begin position="204"/>
        <end position="222"/>
    </location>
</feature>
<dbReference type="AlphaFoldDB" id="A0A1C3EGY7"/>